<sequence length="527" mass="56195">MTTSSEEIYDCIIIGSGLAGMTTALSCLDRGAKVVMLEKEAKLGGNSMKASSGINAACPIDDGDGTTTVSQQQEIDAFVQDTKKSAGSQPNAALIEILVNQSAPALMWLKDRVQVDLLQCKTRLGGHSSKRTFRPVKGAVGYSVMSGMQKALEAYHAAESGDGQDPSPPSNKGRLTIMTEIKMTGLVTGEDGKSVIGVTATAGPESSSEETIIQLKSKNIVLATGGFAADRTKSSLLAQHRPDLLKMPATFGDFSTGDGIQLATSTTSSIKAKTCLMDKVQIHPTGFVDPADPTSPTKFLCAELLRGIGGILLNEQGERFCNELGTRDYVVNKMMMQEQQEKVFYIVLGSNAAKAGAEHVGFYTWKKLLQKHTGIQETAQTMGIPKERLEATIADYCAAASKGAEDAHGKTFFPNLFMDNLQEEEFLVGKVTPVLHYCMGGLSVNPQGKVLDEDNNVIPGLHAVGEVAGGTHGDNRLAGNSLLECLVFGRIIGENLPLQQEADETKVVVQETTTHSSKVNTRNTECA</sequence>
<evidence type="ECO:0000256" key="1">
    <source>
        <dbReference type="ARBA" id="ARBA00001974"/>
    </source>
</evidence>
<comment type="caution">
    <text evidence="9">The sequence shown here is derived from an EMBL/GenBank/DDBJ whole genome shotgun (WGS) entry which is preliminary data.</text>
</comment>
<dbReference type="AlphaFoldDB" id="A0AAD2FWI6"/>
<dbReference type="SUPFAM" id="SSF56425">
    <property type="entry name" value="Succinate dehydrogenase/fumarate reductase flavoprotein, catalytic domain"/>
    <property type="match status" value="1"/>
</dbReference>
<protein>
    <recommendedName>
        <fullName evidence="6">fumarate reductase (NADH)</fullName>
        <ecNumber evidence="6">1.3.1.6</ecNumber>
    </recommendedName>
    <alternativeName>
        <fullName evidence="7">NADH-dependent fumarate reductase</fullName>
    </alternativeName>
</protein>
<dbReference type="Proteomes" id="UP001295423">
    <property type="component" value="Unassembled WGS sequence"/>
</dbReference>
<dbReference type="Gene3D" id="3.90.700.10">
    <property type="entry name" value="Succinate dehydrogenase/fumarate reductase flavoprotein, catalytic domain"/>
    <property type="match status" value="1"/>
</dbReference>
<dbReference type="InterPro" id="IPR050315">
    <property type="entry name" value="FAD-oxidoreductase_2"/>
</dbReference>
<reference evidence="9" key="1">
    <citation type="submission" date="2023-08" db="EMBL/GenBank/DDBJ databases">
        <authorList>
            <person name="Audoor S."/>
            <person name="Bilcke G."/>
        </authorList>
    </citation>
    <scope>NUCLEOTIDE SEQUENCE</scope>
</reference>
<evidence type="ECO:0000256" key="5">
    <source>
        <dbReference type="ARBA" id="ARBA00050832"/>
    </source>
</evidence>
<evidence type="ECO:0000256" key="7">
    <source>
        <dbReference type="ARBA" id="ARBA00077246"/>
    </source>
</evidence>
<evidence type="ECO:0000313" key="10">
    <source>
        <dbReference type="Proteomes" id="UP001295423"/>
    </source>
</evidence>
<dbReference type="EC" id="1.3.1.6" evidence="6"/>
<keyword evidence="4" id="KW-0560">Oxidoreductase</keyword>
<feature type="domain" description="FAD-dependent oxidoreductase 2 FAD-binding" evidence="8">
    <location>
        <begin position="10"/>
        <end position="482"/>
    </location>
</feature>
<dbReference type="InterPro" id="IPR003953">
    <property type="entry name" value="FAD-dep_OxRdtase_2_FAD-bd"/>
</dbReference>
<dbReference type="EMBL" id="CAKOGP040001869">
    <property type="protein sequence ID" value="CAJ1954650.1"/>
    <property type="molecule type" value="Genomic_DNA"/>
</dbReference>
<dbReference type="FunFam" id="3.90.700.10:FF:000007">
    <property type="entry name" value="NADH-dependent fumarate reductase"/>
    <property type="match status" value="1"/>
</dbReference>
<name>A0AAD2FWI6_9STRA</name>
<dbReference type="PANTHER" id="PTHR43400:SF1">
    <property type="entry name" value="FUMARATE REDUCTASE"/>
    <property type="match status" value="1"/>
</dbReference>
<evidence type="ECO:0000259" key="8">
    <source>
        <dbReference type="Pfam" id="PF00890"/>
    </source>
</evidence>
<organism evidence="9 10">
    <name type="scientific">Cylindrotheca closterium</name>
    <dbReference type="NCBI Taxonomy" id="2856"/>
    <lineage>
        <taxon>Eukaryota</taxon>
        <taxon>Sar</taxon>
        <taxon>Stramenopiles</taxon>
        <taxon>Ochrophyta</taxon>
        <taxon>Bacillariophyta</taxon>
        <taxon>Bacillariophyceae</taxon>
        <taxon>Bacillariophycidae</taxon>
        <taxon>Bacillariales</taxon>
        <taxon>Bacillariaceae</taxon>
        <taxon>Cylindrotheca</taxon>
    </lineage>
</organism>
<dbReference type="InterPro" id="IPR010960">
    <property type="entry name" value="Flavocytochrome_c"/>
</dbReference>
<dbReference type="GO" id="GO:0016156">
    <property type="term" value="F:fumarate reductase (NADH) activity"/>
    <property type="evidence" value="ECO:0007669"/>
    <property type="project" value="UniProtKB-EC"/>
</dbReference>
<comment type="catalytic activity">
    <reaction evidence="5">
        <text>succinate + NAD(+) = fumarate + NADH + H(+)</text>
        <dbReference type="Rhea" id="RHEA:18281"/>
        <dbReference type="ChEBI" id="CHEBI:15378"/>
        <dbReference type="ChEBI" id="CHEBI:29806"/>
        <dbReference type="ChEBI" id="CHEBI:30031"/>
        <dbReference type="ChEBI" id="CHEBI:57540"/>
        <dbReference type="ChEBI" id="CHEBI:57945"/>
        <dbReference type="EC" id="1.3.1.6"/>
    </reaction>
</comment>
<dbReference type="PANTHER" id="PTHR43400">
    <property type="entry name" value="FUMARATE REDUCTASE"/>
    <property type="match status" value="1"/>
</dbReference>
<keyword evidence="3" id="KW-0274">FAD</keyword>
<proteinExistence type="predicted"/>
<evidence type="ECO:0000256" key="3">
    <source>
        <dbReference type="ARBA" id="ARBA00022827"/>
    </source>
</evidence>
<keyword evidence="10" id="KW-1185">Reference proteome</keyword>
<evidence type="ECO:0000256" key="2">
    <source>
        <dbReference type="ARBA" id="ARBA00022630"/>
    </source>
</evidence>
<dbReference type="NCBIfam" id="TIGR01813">
    <property type="entry name" value="flavo_cyto_c"/>
    <property type="match status" value="1"/>
</dbReference>
<keyword evidence="2" id="KW-0285">Flavoprotein</keyword>
<gene>
    <name evidence="9" type="ORF">CYCCA115_LOCUS15241</name>
</gene>
<evidence type="ECO:0000256" key="4">
    <source>
        <dbReference type="ARBA" id="ARBA00023002"/>
    </source>
</evidence>
<evidence type="ECO:0000313" key="9">
    <source>
        <dbReference type="EMBL" id="CAJ1954650.1"/>
    </source>
</evidence>
<dbReference type="Gene3D" id="3.50.50.60">
    <property type="entry name" value="FAD/NAD(P)-binding domain"/>
    <property type="match status" value="1"/>
</dbReference>
<evidence type="ECO:0000256" key="6">
    <source>
        <dbReference type="ARBA" id="ARBA00067004"/>
    </source>
</evidence>
<dbReference type="Pfam" id="PF00890">
    <property type="entry name" value="FAD_binding_2"/>
    <property type="match status" value="1"/>
</dbReference>
<dbReference type="SUPFAM" id="SSF51905">
    <property type="entry name" value="FAD/NAD(P)-binding domain"/>
    <property type="match status" value="1"/>
</dbReference>
<dbReference type="GO" id="GO:0010181">
    <property type="term" value="F:FMN binding"/>
    <property type="evidence" value="ECO:0007669"/>
    <property type="project" value="InterPro"/>
</dbReference>
<dbReference type="InterPro" id="IPR036188">
    <property type="entry name" value="FAD/NAD-bd_sf"/>
</dbReference>
<dbReference type="InterPro" id="IPR027477">
    <property type="entry name" value="Succ_DH/fumarate_Rdtase_cat_sf"/>
</dbReference>
<accession>A0AAD2FWI6</accession>
<comment type="cofactor">
    <cofactor evidence="1">
        <name>FAD</name>
        <dbReference type="ChEBI" id="CHEBI:57692"/>
    </cofactor>
</comment>